<protein>
    <submittedName>
        <fullName evidence="2">Unnamed protein product</fullName>
    </submittedName>
</protein>
<dbReference type="EMBL" id="BSXT01001030">
    <property type="protein sequence ID" value="GMF37601.1"/>
    <property type="molecule type" value="Genomic_DNA"/>
</dbReference>
<dbReference type="OrthoDB" id="117261at2759"/>
<proteinExistence type="predicted"/>
<name>A0A9W7CPF6_9STRA</name>
<organism evidence="2 3">
    <name type="scientific">Phytophthora fragariaefolia</name>
    <dbReference type="NCBI Taxonomy" id="1490495"/>
    <lineage>
        <taxon>Eukaryota</taxon>
        <taxon>Sar</taxon>
        <taxon>Stramenopiles</taxon>
        <taxon>Oomycota</taxon>
        <taxon>Peronosporomycetes</taxon>
        <taxon>Peronosporales</taxon>
        <taxon>Peronosporaceae</taxon>
        <taxon>Phytophthora</taxon>
    </lineage>
</organism>
<feature type="region of interest" description="Disordered" evidence="1">
    <location>
        <begin position="1"/>
        <end position="24"/>
    </location>
</feature>
<reference evidence="2" key="1">
    <citation type="submission" date="2023-04" db="EMBL/GenBank/DDBJ databases">
        <title>Phytophthora fragariaefolia NBRC 109709.</title>
        <authorList>
            <person name="Ichikawa N."/>
            <person name="Sato H."/>
            <person name="Tonouchi N."/>
        </authorList>
    </citation>
    <scope>NUCLEOTIDE SEQUENCE</scope>
    <source>
        <strain evidence="2">NBRC 109709</strain>
    </source>
</reference>
<dbReference type="Proteomes" id="UP001165121">
    <property type="component" value="Unassembled WGS sequence"/>
</dbReference>
<evidence type="ECO:0000313" key="2">
    <source>
        <dbReference type="EMBL" id="GMF37601.1"/>
    </source>
</evidence>
<accession>A0A9W7CPF6</accession>
<evidence type="ECO:0000256" key="1">
    <source>
        <dbReference type="SAM" id="MobiDB-lite"/>
    </source>
</evidence>
<dbReference type="Gene3D" id="3.10.10.10">
    <property type="entry name" value="HIV Type 1 Reverse Transcriptase, subunit A, domain 1"/>
    <property type="match status" value="1"/>
</dbReference>
<gene>
    <name evidence="2" type="ORF">Pfra01_001057700</name>
</gene>
<dbReference type="AlphaFoldDB" id="A0A9W7CPF6"/>
<comment type="caution">
    <text evidence="2">The sequence shown here is derived from an EMBL/GenBank/DDBJ whole genome shotgun (WGS) entry which is preliminary data.</text>
</comment>
<keyword evidence="3" id="KW-1185">Reference proteome</keyword>
<evidence type="ECO:0000313" key="3">
    <source>
        <dbReference type="Proteomes" id="UP001165121"/>
    </source>
</evidence>
<sequence>MDEESGVEATDADTGRLATLGPNLSRSESVGEAFDVLLAESPTWRRQLQKMRKARAKEQRELRAALEKLKGAIGSTSRTKVRVQNAVRSADCGEHVGGKWGHDRVPTGRRLDVHERSQDRLHFVRIEVVGLRHEKKVEPFGCSNKKLEGERIVQVRLARTAKVTANTYQRVELAVVAREGTTWLFMPAQRVEPHLMLAPTLTAVKYDKLVIPMMNLVGSKAQLPVLGALGTWAPTTEDMEVMELTGDLTRDGVMRWLQKLGDEEKPLSNEEKELLMTLLQHYPTLLEPREGCPPAMTLGVSHEIHTGVEPPIKVRSRRHAQQEHEIIGEHVEEMLKKGVIEESHGYGNSRWVW</sequence>